<reference evidence="1 2" key="1">
    <citation type="journal article" date="2006" name="Nature">
        <title>Global trends of whole-genome duplications revealed by the ciliate Paramecium tetraurelia.</title>
        <authorList>
            <consortium name="Genoscope"/>
            <person name="Aury J.-M."/>
            <person name="Jaillon O."/>
            <person name="Duret L."/>
            <person name="Noel B."/>
            <person name="Jubin C."/>
            <person name="Porcel B.M."/>
            <person name="Segurens B."/>
            <person name="Daubin V."/>
            <person name="Anthouard V."/>
            <person name="Aiach N."/>
            <person name="Arnaiz O."/>
            <person name="Billaut A."/>
            <person name="Beisson J."/>
            <person name="Blanc I."/>
            <person name="Bouhouche K."/>
            <person name="Camara F."/>
            <person name="Duharcourt S."/>
            <person name="Guigo R."/>
            <person name="Gogendeau D."/>
            <person name="Katinka M."/>
            <person name="Keller A.-M."/>
            <person name="Kissmehl R."/>
            <person name="Klotz C."/>
            <person name="Koll F."/>
            <person name="Le Moue A."/>
            <person name="Lepere C."/>
            <person name="Malinsky S."/>
            <person name="Nowacki M."/>
            <person name="Nowak J.K."/>
            <person name="Plattner H."/>
            <person name="Poulain J."/>
            <person name="Ruiz F."/>
            <person name="Serrano V."/>
            <person name="Zagulski M."/>
            <person name="Dessen P."/>
            <person name="Betermier M."/>
            <person name="Weissenbach J."/>
            <person name="Scarpelli C."/>
            <person name="Schachter V."/>
            <person name="Sperling L."/>
            <person name="Meyer E."/>
            <person name="Cohen J."/>
            <person name="Wincker P."/>
        </authorList>
    </citation>
    <scope>NUCLEOTIDE SEQUENCE [LARGE SCALE GENOMIC DNA]</scope>
    <source>
        <strain evidence="1 2">Stock d4-2</strain>
    </source>
</reference>
<evidence type="ECO:0000313" key="1">
    <source>
        <dbReference type="EMBL" id="CAK76759.1"/>
    </source>
</evidence>
<dbReference type="Proteomes" id="UP000000600">
    <property type="component" value="Unassembled WGS sequence"/>
</dbReference>
<dbReference type="InParanoid" id="A0D142"/>
<evidence type="ECO:0000313" key="2">
    <source>
        <dbReference type="Proteomes" id="UP000000600"/>
    </source>
</evidence>
<dbReference type="HOGENOM" id="CLU_1306959_0_0_1"/>
<proteinExistence type="predicted"/>
<dbReference type="KEGG" id="ptm:GSPATT00039174001"/>
<dbReference type="EMBL" id="CT868250">
    <property type="protein sequence ID" value="CAK76759.1"/>
    <property type="molecule type" value="Genomic_DNA"/>
</dbReference>
<protein>
    <submittedName>
        <fullName evidence="1">Uncharacterized protein</fullName>
    </submittedName>
</protein>
<organism evidence="1 2">
    <name type="scientific">Paramecium tetraurelia</name>
    <dbReference type="NCBI Taxonomy" id="5888"/>
    <lineage>
        <taxon>Eukaryota</taxon>
        <taxon>Sar</taxon>
        <taxon>Alveolata</taxon>
        <taxon>Ciliophora</taxon>
        <taxon>Intramacronucleata</taxon>
        <taxon>Oligohymenophorea</taxon>
        <taxon>Peniculida</taxon>
        <taxon>Parameciidae</taxon>
        <taxon>Paramecium</taxon>
    </lineage>
</organism>
<name>A0D142_PARTE</name>
<dbReference type="AlphaFoldDB" id="A0D142"/>
<keyword evidence="2" id="KW-1185">Reference proteome</keyword>
<accession>A0D142</accession>
<dbReference type="RefSeq" id="XP_001444156.1">
    <property type="nucleotide sequence ID" value="XM_001444119.1"/>
</dbReference>
<sequence length="211" mass="24302">MLLLWQCEIPLYFPCSTSCQALLLTCYFLSPNYYCLQRTSVYIIKLFIVTIGQRGNLSLIIRSNRRLITIGCLNVLDLGTIQKHSFQQVIKQGVSKPDLKWNIIYSKIVPNKHQIEISIDMHPNIWNSLQGSENSFGKFDGILSECSICPIVNSESQNTRTYNLIILESKTVKGNDCLNRRIKSFKMLENQQGNNFQLIVLIQICLQNFKF</sequence>
<dbReference type="GeneID" id="5029941"/>
<gene>
    <name evidence="1" type="ORF">GSPATT00039174001</name>
</gene>